<dbReference type="Pfam" id="PF16868">
    <property type="entry name" value="NMT1_3"/>
    <property type="match status" value="1"/>
</dbReference>
<sequence length="338" mass="37273">MILYKMGYRKRNRTPGWPSRLLVAAVLLGSALALWGCAPDEEVKRERQCVTLAGGLHGELIHREAIALADSVNTSESTVYVELKESKGSPVSLENLCQGKYDLALVSGDVVYDAWNGEGTFEGEKKENFRILMACYPAASQWLARRDSGLAFVHELDGRNLSAGPAFSETGMASAAAFDALDMDVKEENFWQRGIENSTGILRDGTVDGIHGFLEAPADVFIRLSEEMEVSVLSYTEEELDRILEINPGYQRLTLPAGTYRGQEDPVRTFGFPVFLCAGAEMEDGLAYEIVRAMDENIGKAGDPRLAAMEDKSFLCQDGSGLLHEGARRYYQEKGYID</sequence>
<comment type="caution">
    <text evidence="1">The sequence shown here is derived from an EMBL/GenBank/DDBJ whole genome shotgun (WGS) entry which is preliminary data.</text>
</comment>
<dbReference type="Gene3D" id="3.40.190.10">
    <property type="entry name" value="Periplasmic binding protein-like II"/>
    <property type="match status" value="2"/>
</dbReference>
<dbReference type="PANTHER" id="PTHR42941">
    <property type="entry name" value="SLL1037 PROTEIN"/>
    <property type="match status" value="1"/>
</dbReference>
<dbReference type="NCBIfam" id="TIGR02122">
    <property type="entry name" value="TRAP_TAXI"/>
    <property type="match status" value="1"/>
</dbReference>
<evidence type="ECO:0000313" key="1">
    <source>
        <dbReference type="EMBL" id="MCU6800383.1"/>
    </source>
</evidence>
<organism evidence="1 2">
    <name type="scientific">Alitiscatomonas aceti</name>
    <dbReference type="NCBI Taxonomy" id="2981724"/>
    <lineage>
        <taxon>Bacteria</taxon>
        <taxon>Bacillati</taxon>
        <taxon>Bacillota</taxon>
        <taxon>Clostridia</taxon>
        <taxon>Lachnospirales</taxon>
        <taxon>Lachnospiraceae</taxon>
        <taxon>Alitiscatomonas</taxon>
    </lineage>
</organism>
<keyword evidence="2" id="KW-1185">Reference proteome</keyword>
<protein>
    <submittedName>
        <fullName evidence="1">TAXI family TRAP transporter solute-binding subunit</fullName>
    </submittedName>
</protein>
<dbReference type="RefSeq" id="WP_262563098.1">
    <property type="nucleotide sequence ID" value="NZ_JAOQJF010000021.1"/>
</dbReference>
<name>A0ABT2V0F9_9FIRM</name>
<dbReference type="EMBL" id="JAOQJF010000021">
    <property type="protein sequence ID" value="MCU6800383.1"/>
    <property type="molecule type" value="Genomic_DNA"/>
</dbReference>
<accession>A0ABT2V0F9</accession>
<reference evidence="1 2" key="1">
    <citation type="journal article" date="2021" name="ISME Commun">
        <title>Automated analysis of genomic sequences facilitates high-throughput and comprehensive description of bacteria.</title>
        <authorList>
            <person name="Hitch T.C.A."/>
        </authorList>
    </citation>
    <scope>NUCLEOTIDE SEQUENCE [LARGE SCALE GENOMIC DNA]</scope>
    <source>
        <strain evidence="2">f_CCE</strain>
    </source>
</reference>
<dbReference type="PANTHER" id="PTHR42941:SF1">
    <property type="entry name" value="SLL1037 PROTEIN"/>
    <property type="match status" value="1"/>
</dbReference>
<gene>
    <name evidence="1" type="ORF">OCV69_10655</name>
</gene>
<dbReference type="Proteomes" id="UP001652395">
    <property type="component" value="Unassembled WGS sequence"/>
</dbReference>
<dbReference type="SUPFAM" id="SSF53850">
    <property type="entry name" value="Periplasmic binding protein-like II"/>
    <property type="match status" value="1"/>
</dbReference>
<proteinExistence type="predicted"/>
<dbReference type="InterPro" id="IPR011852">
    <property type="entry name" value="TRAP_TAXI"/>
</dbReference>
<evidence type="ECO:0000313" key="2">
    <source>
        <dbReference type="Proteomes" id="UP001652395"/>
    </source>
</evidence>